<evidence type="ECO:0000313" key="3">
    <source>
        <dbReference type="Proteomes" id="UP001352263"/>
    </source>
</evidence>
<evidence type="ECO:0000256" key="1">
    <source>
        <dbReference type="SAM" id="Phobius"/>
    </source>
</evidence>
<proteinExistence type="predicted"/>
<dbReference type="RefSeq" id="WP_326507081.1">
    <property type="nucleotide sequence ID" value="NZ_JAWIIV010000011.1"/>
</dbReference>
<feature type="transmembrane region" description="Helical" evidence="1">
    <location>
        <begin position="450"/>
        <end position="471"/>
    </location>
</feature>
<dbReference type="Proteomes" id="UP001352263">
    <property type="component" value="Unassembled WGS sequence"/>
</dbReference>
<feature type="transmembrane region" description="Helical" evidence="1">
    <location>
        <begin position="185"/>
        <end position="206"/>
    </location>
</feature>
<keyword evidence="3" id="KW-1185">Reference proteome</keyword>
<organism evidence="2 3">
    <name type="scientific">Noviherbaspirillum album</name>
    <dbReference type="NCBI Taxonomy" id="3080276"/>
    <lineage>
        <taxon>Bacteria</taxon>
        <taxon>Pseudomonadati</taxon>
        <taxon>Pseudomonadota</taxon>
        <taxon>Betaproteobacteria</taxon>
        <taxon>Burkholderiales</taxon>
        <taxon>Oxalobacteraceae</taxon>
        <taxon>Noviherbaspirillum</taxon>
    </lineage>
</organism>
<comment type="caution">
    <text evidence="2">The sequence shown here is derived from an EMBL/GenBank/DDBJ whole genome shotgun (WGS) entry which is preliminary data.</text>
</comment>
<dbReference type="EMBL" id="JAWIIV010000011">
    <property type="protein sequence ID" value="MEC4720364.1"/>
    <property type="molecule type" value="Genomic_DNA"/>
</dbReference>
<feature type="transmembrane region" description="Helical" evidence="1">
    <location>
        <begin position="333"/>
        <end position="353"/>
    </location>
</feature>
<feature type="transmembrane region" description="Helical" evidence="1">
    <location>
        <begin position="267"/>
        <end position="284"/>
    </location>
</feature>
<feature type="transmembrane region" description="Helical" evidence="1">
    <location>
        <begin position="67"/>
        <end position="85"/>
    </location>
</feature>
<keyword evidence="1" id="KW-1133">Transmembrane helix</keyword>
<feature type="transmembrane region" description="Helical" evidence="1">
    <location>
        <begin position="135"/>
        <end position="164"/>
    </location>
</feature>
<accession>A0ABU6J9P3</accession>
<gene>
    <name evidence="2" type="ORF">RY831_14475</name>
</gene>
<evidence type="ECO:0000313" key="2">
    <source>
        <dbReference type="EMBL" id="MEC4720364.1"/>
    </source>
</evidence>
<feature type="transmembrane region" description="Helical" evidence="1">
    <location>
        <begin position="16"/>
        <end position="34"/>
    </location>
</feature>
<feature type="transmembrane region" description="Helical" evidence="1">
    <location>
        <begin position="290"/>
        <end position="312"/>
    </location>
</feature>
<feature type="transmembrane region" description="Helical" evidence="1">
    <location>
        <begin position="97"/>
        <end position="115"/>
    </location>
</feature>
<reference evidence="2 3" key="1">
    <citation type="submission" date="2023-10" db="EMBL/GenBank/DDBJ databases">
        <title>Noviherbaspirillum sp. CPCC 100848 genome assembly.</title>
        <authorList>
            <person name="Li X.Y."/>
            <person name="Fang X.M."/>
        </authorList>
    </citation>
    <scope>NUCLEOTIDE SEQUENCE [LARGE SCALE GENOMIC DNA]</scope>
    <source>
        <strain evidence="2 3">CPCC 100848</strain>
    </source>
</reference>
<keyword evidence="1" id="KW-0812">Transmembrane</keyword>
<feature type="transmembrane region" description="Helical" evidence="1">
    <location>
        <begin position="41"/>
        <end position="61"/>
    </location>
</feature>
<feature type="transmembrane region" description="Helical" evidence="1">
    <location>
        <begin position="373"/>
        <end position="400"/>
    </location>
</feature>
<name>A0ABU6J9P3_9BURK</name>
<keyword evidence="1" id="KW-0472">Membrane</keyword>
<sequence length="472" mass="50912">MKASTPAQNLIASTPVVYLRAAIYLTVILCFLAFKVTSLPIFGLALSGASLLSIVVSLPVATPLGRTIAMVFVSAGGLLLWRAGLGFREFIGAYGQMAYLIALFAVLPILAAPIRLGGYSHAIQSLMLGRVKTKFSLNCITTSMAYLCGSFVSMAAIPIMMACMRPVVDNFPLRSEQRFMTVSAISGYVLPLFWTPVSGIVGVVLQSLRMDWFSLFPLLLLLSLVCLGVNWLIFSLIEGSETCPPDQALTAEPSAPDSEYYSSLSDLMQMVFGIFILLLSIVVLEHWMRVGLVTVVTLLAIPAALIWCMLLGKGKRFASEGSREFFDRLPRMADQYAVFLSAGFLATAIALSGTNHMVNELFIKMNEVIGAPLLLLFMPVIALAVSFVGVHPLVGIALLGEALRPEVLGISSTQLAITLVGSSVLTFMLGPFSGTLGLVQTISNTSTFRLAWWNAPYAAGYFCVLCLFILLV</sequence>
<feature type="transmembrane region" description="Helical" evidence="1">
    <location>
        <begin position="212"/>
        <end position="234"/>
    </location>
</feature>
<feature type="transmembrane region" description="Helical" evidence="1">
    <location>
        <begin position="407"/>
        <end position="430"/>
    </location>
</feature>
<protein>
    <submittedName>
        <fullName evidence="2">Uncharacterized protein</fullName>
    </submittedName>
</protein>